<sequence length="155" mass="17454">MSQTLKIKGKDYTAKGSIAFVREAKQFGETTEVKGQMTKGDGVTSIFMGLLQQDPEKLAQFWYCAVSNLTKNKPQMLDIEQAIEDYAEVNGEIDTLFKHALLTLRHDGIVKGKIRTILDAMHKKVKGGDEEDKAQLEMFNEMYKGITNEDLFSKA</sequence>
<dbReference type="EMBL" id="UHDT01000001">
    <property type="protein sequence ID" value="SUM57057.1"/>
    <property type="molecule type" value="Genomic_DNA"/>
</dbReference>
<proteinExistence type="predicted"/>
<reference evidence="1 2" key="1">
    <citation type="submission" date="2018-06" db="EMBL/GenBank/DDBJ databases">
        <authorList>
            <consortium name="Pathogen Informatics"/>
            <person name="Doyle S."/>
        </authorList>
    </citation>
    <scope>NUCLEOTIDE SEQUENCE [LARGE SCALE GENOMIC DNA]</scope>
    <source>
        <strain evidence="1 2">NCTC13832</strain>
    </source>
</reference>
<evidence type="ECO:0000313" key="2">
    <source>
        <dbReference type="Proteomes" id="UP000254100"/>
    </source>
</evidence>
<dbReference type="OrthoDB" id="2417900at2"/>
<dbReference type="InterPro" id="IPR024410">
    <property type="entry name" value="Phage_TAC_12"/>
</dbReference>
<dbReference type="Pfam" id="PF12363">
    <property type="entry name" value="Phage_TAC_12"/>
    <property type="match status" value="1"/>
</dbReference>
<dbReference type="AlphaFoldDB" id="A0A380GU33"/>
<name>A0A380GU33_9STAP</name>
<accession>A0A380GU33</accession>
<evidence type="ECO:0000313" key="1">
    <source>
        <dbReference type="EMBL" id="SUM57057.1"/>
    </source>
</evidence>
<dbReference type="Proteomes" id="UP000254100">
    <property type="component" value="Unassembled WGS sequence"/>
</dbReference>
<dbReference type="RefSeq" id="WP_052502864.1">
    <property type="nucleotide sequence ID" value="NZ_JXWY01000013.1"/>
</dbReference>
<gene>
    <name evidence="1" type="ORF">NCTC13832_00722</name>
</gene>
<protein>
    <submittedName>
        <fullName evidence="1">Phage family protein</fullName>
    </submittedName>
</protein>
<organism evidence="1 2">
    <name type="scientific">Staphylococcus microti</name>
    <dbReference type="NCBI Taxonomy" id="569857"/>
    <lineage>
        <taxon>Bacteria</taxon>
        <taxon>Bacillati</taxon>
        <taxon>Bacillota</taxon>
        <taxon>Bacilli</taxon>
        <taxon>Bacillales</taxon>
        <taxon>Staphylococcaceae</taxon>
        <taxon>Staphylococcus</taxon>
    </lineage>
</organism>